<name>A0ACB9GHD8_CICIN</name>
<evidence type="ECO:0000313" key="2">
    <source>
        <dbReference type="Proteomes" id="UP001055811"/>
    </source>
</evidence>
<reference evidence="2" key="1">
    <citation type="journal article" date="2022" name="Mol. Ecol. Resour.">
        <title>The genomes of chicory, endive, great burdock and yacon provide insights into Asteraceae palaeo-polyploidization history and plant inulin production.</title>
        <authorList>
            <person name="Fan W."/>
            <person name="Wang S."/>
            <person name="Wang H."/>
            <person name="Wang A."/>
            <person name="Jiang F."/>
            <person name="Liu H."/>
            <person name="Zhao H."/>
            <person name="Xu D."/>
            <person name="Zhang Y."/>
        </authorList>
    </citation>
    <scope>NUCLEOTIDE SEQUENCE [LARGE SCALE GENOMIC DNA]</scope>
    <source>
        <strain evidence="2">cv. Punajuju</strain>
    </source>
</reference>
<evidence type="ECO:0000313" key="1">
    <source>
        <dbReference type="EMBL" id="KAI3782593.1"/>
    </source>
</evidence>
<accession>A0ACB9GHD8</accession>
<protein>
    <submittedName>
        <fullName evidence="1">Uncharacterized protein</fullName>
    </submittedName>
</protein>
<sequence>MASSDPDASMFAAAASIDTQRRKTLQDYLCALCDAFNHMMSLIGAGSTSANLKQYYATCFSLISRIIIFGGLLEPALKLKLGIGGTSYAVFISSMHLPKQLRE</sequence>
<gene>
    <name evidence="1" type="ORF">L2E82_12644</name>
</gene>
<dbReference type="Proteomes" id="UP001055811">
    <property type="component" value="Linkage Group LG02"/>
</dbReference>
<proteinExistence type="predicted"/>
<dbReference type="EMBL" id="CM042010">
    <property type="protein sequence ID" value="KAI3782593.1"/>
    <property type="molecule type" value="Genomic_DNA"/>
</dbReference>
<keyword evidence="2" id="KW-1185">Reference proteome</keyword>
<organism evidence="1 2">
    <name type="scientific">Cichorium intybus</name>
    <name type="common">Chicory</name>
    <dbReference type="NCBI Taxonomy" id="13427"/>
    <lineage>
        <taxon>Eukaryota</taxon>
        <taxon>Viridiplantae</taxon>
        <taxon>Streptophyta</taxon>
        <taxon>Embryophyta</taxon>
        <taxon>Tracheophyta</taxon>
        <taxon>Spermatophyta</taxon>
        <taxon>Magnoliopsida</taxon>
        <taxon>eudicotyledons</taxon>
        <taxon>Gunneridae</taxon>
        <taxon>Pentapetalae</taxon>
        <taxon>asterids</taxon>
        <taxon>campanulids</taxon>
        <taxon>Asterales</taxon>
        <taxon>Asteraceae</taxon>
        <taxon>Cichorioideae</taxon>
        <taxon>Cichorieae</taxon>
        <taxon>Cichoriinae</taxon>
        <taxon>Cichorium</taxon>
    </lineage>
</organism>
<comment type="caution">
    <text evidence="1">The sequence shown here is derived from an EMBL/GenBank/DDBJ whole genome shotgun (WGS) entry which is preliminary data.</text>
</comment>
<reference evidence="1 2" key="2">
    <citation type="journal article" date="2022" name="Mol. Ecol. Resour.">
        <title>The genomes of chicory, endive, great burdock and yacon provide insights into Asteraceae paleo-polyploidization history and plant inulin production.</title>
        <authorList>
            <person name="Fan W."/>
            <person name="Wang S."/>
            <person name="Wang H."/>
            <person name="Wang A."/>
            <person name="Jiang F."/>
            <person name="Liu H."/>
            <person name="Zhao H."/>
            <person name="Xu D."/>
            <person name="Zhang Y."/>
        </authorList>
    </citation>
    <scope>NUCLEOTIDE SEQUENCE [LARGE SCALE GENOMIC DNA]</scope>
    <source>
        <strain evidence="2">cv. Punajuju</strain>
        <tissue evidence="1">Leaves</tissue>
    </source>
</reference>